<feature type="compositionally biased region" description="Low complexity" evidence="13">
    <location>
        <begin position="325"/>
        <end position="344"/>
    </location>
</feature>
<feature type="compositionally biased region" description="Basic and acidic residues" evidence="13">
    <location>
        <begin position="421"/>
        <end position="431"/>
    </location>
</feature>
<evidence type="ECO:0000256" key="5">
    <source>
        <dbReference type="ARBA" id="ARBA00022448"/>
    </source>
</evidence>
<dbReference type="InterPro" id="IPR026849">
    <property type="entry name" value="ATG2"/>
</dbReference>
<evidence type="ECO:0000256" key="10">
    <source>
        <dbReference type="ARBA" id="ARBA00024479"/>
    </source>
</evidence>
<evidence type="ECO:0000256" key="13">
    <source>
        <dbReference type="SAM" id="MobiDB-lite"/>
    </source>
</evidence>
<feature type="region of interest" description="Disordered" evidence="13">
    <location>
        <begin position="308"/>
        <end position="354"/>
    </location>
</feature>
<sequence>MFAIPSFLNFPWSLSFPSLPSIPLPANIQRRFLSYVLKRSFGRFIKAGGLDVERIQAQLSEGRVEIDGLEVDVEEINALIPPTLPVIITAGSLSKATARIPFPNLWSAPLEITLDELTIDLVLTPPRASESPPSPATTSTGKVPSRNRPGLGVRSLSIPMDLASSVTTAADEFLHEELDAYEEAELDRSIRHSLILSQTDPFNNDDVPGSFPFSATSGSPGSPGIPLPANVESTTVLAGLVERVLARLEFKVTNVVVRISHEDPKYGGTFELRLGEIKYADESPLNEEHCTQAVRVVRVNSVNLYMMPLKPPSPVSSPTQPRFFSSARRSTSTSSTSSASSNSTMPSNVDGPNDMIMSMAVADLRQSVASTAASGASMYESALTEAPPPEERHWPETTFDQEENVDRSRTPTPTPPSARAPKVEESQDTSHEEKLLVLSFGTEDIVVRLTTARPETAISPSASPSKEMPLRPSAVPSNTLPKMDIDLTIGTVASVISPSQAATILSALQLVVPSNSQPPALVQDTPSQPQAKLRARLQVKGLVVVLIYDLVAERDIPFAESLSQFWSRPASTDLPVGHLKLRLDGLTSVYRSPEQKGFEGPSIANRSLGAKRKLGSGRTLALGSIDLSLQEASVFEYLASISSNDADTPPGGLFPVLIFDSNLPGQYEHSLKSGIGGSAKDGSQGAGTIFPEFDGIDWRNSGLQRRGPAGEKVWRVKQKTRGALKGGSTAMPVISEPVVVVRKDLSPGLPAVTRAQPIHLFLDLSLVERLLPMLRYISPVVKHAETSQAEQLGKPTVSARKPEYSVLDDLDAQATLPVASTTGSLAVIQCPMLRLSVRCPAPLNRRGTWGDGAHLRSGIVTLDLHGLHARIADQSQSAGNPRATRTRASDGGTSIEWDKMMLFFCRVPAKKSSAFLVVGPLAPEPGEVDPTVLLPSINIDSVTDQSTDVKTSTVTCRIPSVQAQIRQSTIEGLQFFADDLTHWLDGAFGDGSRPKPRDELKMIGSRFFGSKASSSASFSTFEDEDEEVTSATVLRVFVTEADIALHVPRADISTPSTASSTEERVLSVRASDLSAEIQSNMAGKKETAVSLLIMDADISDKTAPEPWRIFGRTTPLTLTAQNHPIVHLQFSSMTDPMTDTKETSVKAVVSSFTFYLTADIAWIEDLKAFVKTPEGVFEDVVPSEVTRISVEVYDGSVHLTPPNLPGAAVIVLGYVDVKTDLVSNSEEGVVDVSTGGLGVLLVDDVHDTVTPASSSAGQASVWKTAGYAELVDIGQCDAQMWRDLRGSQEVVVDVMTCRIKVTACADSLALLGPLAADFGSLASSKGEHKVPAHSPANLEQTINVFASIDEDAFNRIPDMISGADLIEDDLPTNLDYLDQTTRHTDVSADRATGETLRSWQTTGEGDADSRLHSEVNGETIKVLYHEPFDLDESYWDDLVPVPRAELDETKLGKMRLSVHDCAVDIFLHDGYDWQRTRKAIEDEIKAVRRRLEKIRQLLASGQQADDTIESTRSVLFNSVYIGLDQSREMDPAALLAAIDEELGDLNNDASSISSWQTDFPAGHQRHGYQSTRGKKTRLRGKRLTRSKKSQIEISLQNIKLDVDSFEADHPTASRLHMTIGSMEILDHIKTSTWKKFLTEMKADSRGNVKETDADMVRLELVAVRPSLPNPGEEYRLRAKILPLRLHVDQDALDFLKRFFSFKGPGSEPTDTSHAASKKKSAAEPFFQHVEVFPIELKLDYKPKRVDFAALREGKTIELMNFFHFDGAEMTLRHITLSGISGLTRLSTTLQDIWTPDVKANQLADVISGVSPIRSIVNVGSGVADLILLPIEQYRKDGRVARGVQRGTNSFVRSTALEMMKLGAKLATGTQVILEKAEGVLGGKLGDKEVVGEVPWQTPNAEGEVSSEDEVEVVSRYANQPTGAREGVQAAYKSLSKNVNAAAQTILAVPMEVYERSGDTGPMKAVVRAVPIAVLKPMIGATEAVSKTLLGMRNSLDPQGRDELGDKYK</sequence>
<dbReference type="EMBL" id="JAODAN010000004">
    <property type="protein sequence ID" value="KAK1924659.1"/>
    <property type="molecule type" value="Genomic_DNA"/>
</dbReference>
<protein>
    <recommendedName>
        <fullName evidence="4">Autophagy-related protein 2</fullName>
    </recommendedName>
</protein>
<reference evidence="14" key="1">
    <citation type="submission" date="2023-02" db="EMBL/GenBank/DDBJ databases">
        <title>Identification and recombinant expression of a fungal hydrolase from Papiliotrema laurentii that hydrolyzes apple cutin and clears colloidal polyester polyurethane.</title>
        <authorList>
            <consortium name="DOE Joint Genome Institute"/>
            <person name="Roman V.A."/>
            <person name="Bojanowski C."/>
            <person name="Crable B.R."/>
            <person name="Wagner D.N."/>
            <person name="Hung C.S."/>
            <person name="Nadeau L.J."/>
            <person name="Schratz L."/>
            <person name="Haridas S."/>
            <person name="Pangilinan J."/>
            <person name="Lipzen A."/>
            <person name="Na H."/>
            <person name="Yan M."/>
            <person name="Ng V."/>
            <person name="Grigoriev I.V."/>
            <person name="Spatafora J.W."/>
            <person name="Barlow D."/>
            <person name="Biffinger J."/>
            <person name="Kelley-Loughnane N."/>
            <person name="Varaljay V.A."/>
            <person name="Crookes-Goodson W.J."/>
        </authorList>
    </citation>
    <scope>NUCLEOTIDE SEQUENCE</scope>
    <source>
        <strain evidence="14">5307AH</strain>
    </source>
</reference>
<evidence type="ECO:0000256" key="6">
    <source>
        <dbReference type="ARBA" id="ARBA00022824"/>
    </source>
</evidence>
<comment type="subcellular location">
    <subcellularLocation>
        <location evidence="1">Endoplasmic reticulum membrane</location>
        <topology evidence="1">Peripheral membrane protein</topology>
    </subcellularLocation>
    <subcellularLocation>
        <location evidence="2">Preautophagosomal structure membrane</location>
        <topology evidence="2">Peripheral membrane protein</topology>
    </subcellularLocation>
</comment>
<evidence type="ECO:0000256" key="2">
    <source>
        <dbReference type="ARBA" id="ARBA00004623"/>
    </source>
</evidence>
<dbReference type="GO" id="GO:0000045">
    <property type="term" value="P:autophagosome assembly"/>
    <property type="evidence" value="ECO:0007669"/>
    <property type="project" value="TreeGrafter"/>
</dbReference>
<evidence type="ECO:0000313" key="15">
    <source>
        <dbReference type="Proteomes" id="UP001182556"/>
    </source>
</evidence>
<evidence type="ECO:0000256" key="3">
    <source>
        <dbReference type="ARBA" id="ARBA00009714"/>
    </source>
</evidence>
<dbReference type="GO" id="GO:0000422">
    <property type="term" value="P:autophagy of mitochondrion"/>
    <property type="evidence" value="ECO:0007669"/>
    <property type="project" value="TreeGrafter"/>
</dbReference>
<accession>A0AAD9FR31</accession>
<feature type="region of interest" description="Disordered" evidence="13">
    <location>
        <begin position="125"/>
        <end position="154"/>
    </location>
</feature>
<keyword evidence="9" id="KW-0472">Membrane</keyword>
<keyword evidence="15" id="KW-1185">Reference proteome</keyword>
<dbReference type="GO" id="GO:0005789">
    <property type="term" value="C:endoplasmic reticulum membrane"/>
    <property type="evidence" value="ECO:0007669"/>
    <property type="project" value="UniProtKB-SubCell"/>
</dbReference>
<dbReference type="PANTHER" id="PTHR13190:SF1">
    <property type="entry name" value="AUTOPHAGY-RELATED 2, ISOFORM A"/>
    <property type="match status" value="1"/>
</dbReference>
<dbReference type="GO" id="GO:0061908">
    <property type="term" value="C:phagophore"/>
    <property type="evidence" value="ECO:0007669"/>
    <property type="project" value="TreeGrafter"/>
</dbReference>
<evidence type="ECO:0000256" key="9">
    <source>
        <dbReference type="ARBA" id="ARBA00023136"/>
    </source>
</evidence>
<dbReference type="PANTHER" id="PTHR13190">
    <property type="entry name" value="AUTOPHAGY-RELATED 2, ISOFORM A"/>
    <property type="match status" value="1"/>
</dbReference>
<dbReference type="GO" id="GO:0006869">
    <property type="term" value="P:lipid transport"/>
    <property type="evidence" value="ECO:0007669"/>
    <property type="project" value="UniProtKB-KW"/>
</dbReference>
<evidence type="ECO:0000256" key="1">
    <source>
        <dbReference type="ARBA" id="ARBA00004406"/>
    </source>
</evidence>
<comment type="caution">
    <text evidence="14">The sequence shown here is derived from an EMBL/GenBank/DDBJ whole genome shotgun (WGS) entry which is preliminary data.</text>
</comment>
<evidence type="ECO:0000256" key="11">
    <source>
        <dbReference type="ARBA" id="ARBA00024615"/>
    </source>
</evidence>
<evidence type="ECO:0000256" key="4">
    <source>
        <dbReference type="ARBA" id="ARBA00018070"/>
    </source>
</evidence>
<dbReference type="Proteomes" id="UP001182556">
    <property type="component" value="Unassembled WGS sequence"/>
</dbReference>
<organism evidence="14 15">
    <name type="scientific">Papiliotrema laurentii</name>
    <name type="common">Cryptococcus laurentii</name>
    <dbReference type="NCBI Taxonomy" id="5418"/>
    <lineage>
        <taxon>Eukaryota</taxon>
        <taxon>Fungi</taxon>
        <taxon>Dikarya</taxon>
        <taxon>Basidiomycota</taxon>
        <taxon>Agaricomycotina</taxon>
        <taxon>Tremellomycetes</taxon>
        <taxon>Tremellales</taxon>
        <taxon>Rhynchogastremaceae</taxon>
        <taxon>Papiliotrema</taxon>
    </lineage>
</organism>
<dbReference type="GO" id="GO:0034045">
    <property type="term" value="C:phagophore assembly site membrane"/>
    <property type="evidence" value="ECO:0007669"/>
    <property type="project" value="UniProtKB-SubCell"/>
</dbReference>
<evidence type="ECO:0000256" key="12">
    <source>
        <dbReference type="ARBA" id="ARBA00024631"/>
    </source>
</evidence>
<comment type="catalytic activity">
    <reaction evidence="11">
        <text>a 1,2-diacyl-sn-glycero-3-phosphoethanolamine(in) = a 1,2-diacyl-sn-glycero-3-phosphoethanolamine(out)</text>
        <dbReference type="Rhea" id="RHEA:38895"/>
        <dbReference type="ChEBI" id="CHEBI:64612"/>
    </reaction>
</comment>
<dbReference type="GO" id="GO:0032266">
    <property type="term" value="F:phosphatidylinositol-3-phosphate binding"/>
    <property type="evidence" value="ECO:0007669"/>
    <property type="project" value="TreeGrafter"/>
</dbReference>
<dbReference type="GO" id="GO:0061723">
    <property type="term" value="P:glycophagy"/>
    <property type="evidence" value="ECO:0007669"/>
    <property type="project" value="TreeGrafter"/>
</dbReference>
<feature type="region of interest" description="Disordered" evidence="13">
    <location>
        <begin position="1385"/>
        <end position="1410"/>
    </location>
</feature>
<keyword evidence="5" id="KW-0813">Transport</keyword>
<keyword evidence="7" id="KW-0072">Autophagy</keyword>
<dbReference type="GO" id="GO:0061709">
    <property type="term" value="P:reticulophagy"/>
    <property type="evidence" value="ECO:0007669"/>
    <property type="project" value="TreeGrafter"/>
</dbReference>
<comment type="catalytic activity">
    <reaction evidence="12">
        <text>a 1,2-diacyl-sn-glycero-3-phosphocholine(in) = a 1,2-diacyl-sn-glycero-3-phosphocholine(out)</text>
        <dbReference type="Rhea" id="RHEA:38571"/>
        <dbReference type="ChEBI" id="CHEBI:57643"/>
    </reaction>
</comment>
<dbReference type="Pfam" id="PF13329">
    <property type="entry name" value="ATG2_CAD"/>
    <property type="match status" value="1"/>
</dbReference>
<comment type="catalytic activity">
    <reaction evidence="10">
        <text>a 1,2-diacyl-sn-glycero-3-phospho-L-serine(in) = a 1,2-diacyl-sn-glycero-3-phospho-L-serine(out)</text>
        <dbReference type="Rhea" id="RHEA:38663"/>
        <dbReference type="ChEBI" id="CHEBI:57262"/>
    </reaction>
</comment>
<proteinExistence type="inferred from homology"/>
<comment type="similarity">
    <text evidence="3">Belongs to the ATG2 family.</text>
</comment>
<feature type="region of interest" description="Disordered" evidence="13">
    <location>
        <begin position="379"/>
        <end position="431"/>
    </location>
</feature>
<keyword evidence="8" id="KW-0445">Lipid transport</keyword>
<name>A0AAD9FR31_PAPLA</name>
<feature type="compositionally biased region" description="Low complexity" evidence="13">
    <location>
        <begin position="125"/>
        <end position="140"/>
    </location>
</feature>
<evidence type="ECO:0000256" key="7">
    <source>
        <dbReference type="ARBA" id="ARBA00023006"/>
    </source>
</evidence>
<evidence type="ECO:0000256" key="8">
    <source>
        <dbReference type="ARBA" id="ARBA00023055"/>
    </source>
</evidence>
<dbReference type="GO" id="GO:0043495">
    <property type="term" value="F:protein-membrane adaptor activity"/>
    <property type="evidence" value="ECO:0007669"/>
    <property type="project" value="TreeGrafter"/>
</dbReference>
<feature type="region of interest" description="Disordered" evidence="13">
    <location>
        <begin position="457"/>
        <end position="477"/>
    </location>
</feature>
<dbReference type="GO" id="GO:0034727">
    <property type="term" value="P:piecemeal microautophagy of the nucleus"/>
    <property type="evidence" value="ECO:0007669"/>
    <property type="project" value="TreeGrafter"/>
</dbReference>
<keyword evidence="6" id="KW-0256">Endoplasmic reticulum</keyword>
<gene>
    <name evidence="14" type="ORF">DB88DRAFT_486343</name>
</gene>
<evidence type="ECO:0000313" key="14">
    <source>
        <dbReference type="EMBL" id="KAK1924659.1"/>
    </source>
</evidence>